<dbReference type="GO" id="GO:0005737">
    <property type="term" value="C:cytoplasm"/>
    <property type="evidence" value="ECO:0007669"/>
    <property type="project" value="TreeGrafter"/>
</dbReference>
<dbReference type="InterPro" id="IPR015813">
    <property type="entry name" value="Pyrv/PenolPyrv_kinase-like_dom"/>
</dbReference>
<dbReference type="EMBL" id="KV441390">
    <property type="protein sequence ID" value="OAF61109.1"/>
    <property type="molecule type" value="Genomic_DNA"/>
</dbReference>
<dbReference type="InterPro" id="IPR040442">
    <property type="entry name" value="Pyrv_kinase-like_dom_sf"/>
</dbReference>
<dbReference type="SUPFAM" id="SSF51621">
    <property type="entry name" value="Phosphoenolpyruvate/pyruvate domain"/>
    <property type="match status" value="1"/>
</dbReference>
<evidence type="ECO:0000259" key="4">
    <source>
        <dbReference type="Pfam" id="PF03328"/>
    </source>
</evidence>
<dbReference type="Proteomes" id="UP000077154">
    <property type="component" value="Unassembled WGS sequence"/>
</dbReference>
<accession>A0A177AG57</accession>
<dbReference type="GeneID" id="36285788"/>
<dbReference type="eggNOG" id="ENOG502QR7H">
    <property type="taxonomic scope" value="Eukaryota"/>
</dbReference>
<evidence type="ECO:0000313" key="5">
    <source>
        <dbReference type="EMBL" id="OAF61109.1"/>
    </source>
</evidence>
<name>A0A177AG57_9PEZI</name>
<dbReference type="GO" id="GO:0016832">
    <property type="term" value="F:aldehyde-lyase activity"/>
    <property type="evidence" value="ECO:0007669"/>
    <property type="project" value="TreeGrafter"/>
</dbReference>
<dbReference type="Pfam" id="PF03328">
    <property type="entry name" value="HpcH_HpaI"/>
    <property type="match status" value="1"/>
</dbReference>
<keyword evidence="3" id="KW-0456">Lyase</keyword>
<protein>
    <recommendedName>
        <fullName evidence="4">HpcH/HpaI aldolase/citrate lyase domain-containing protein</fullName>
    </recommendedName>
</protein>
<dbReference type="OrthoDB" id="1621678at2759"/>
<evidence type="ECO:0000256" key="2">
    <source>
        <dbReference type="ARBA" id="ARBA00022723"/>
    </source>
</evidence>
<dbReference type="GO" id="GO:0046872">
    <property type="term" value="F:metal ion binding"/>
    <property type="evidence" value="ECO:0007669"/>
    <property type="project" value="UniProtKB-KW"/>
</dbReference>
<proteinExistence type="inferred from homology"/>
<feature type="domain" description="HpcH/HpaI aldolase/citrate lyase" evidence="4">
    <location>
        <begin position="32"/>
        <end position="240"/>
    </location>
</feature>
<dbReference type="Gene3D" id="3.20.20.60">
    <property type="entry name" value="Phosphoenolpyruvate-binding domains"/>
    <property type="match status" value="1"/>
</dbReference>
<keyword evidence="2" id="KW-0479">Metal-binding</keyword>
<dbReference type="InterPro" id="IPR005000">
    <property type="entry name" value="Aldolase/citrate-lyase_domain"/>
</dbReference>
<dbReference type="RefSeq" id="XP_024326387.1">
    <property type="nucleotide sequence ID" value="XM_024466365.1"/>
</dbReference>
<dbReference type="VEuPathDB" id="FungiDB:GMDG_08418"/>
<comment type="similarity">
    <text evidence="1">Belongs to the HpcH/HpaI aldolase family.</text>
</comment>
<sequence length="273" mass="28343">MAMIQANRLKKVLDNGDKAWGIWQTIPGTNVSRACANSGVDWVLVDCEHGNIADAAMHESVGAIAATGVSPIVRIPDNQGWLVKRALDCGAHGVLVPLLNTVEDAEKLVKSAKFPPQGIRGFGSPFSQGAFSATMTAGEYLVQANSALLTIVQIETAEALANVDGIAAVPGVDVLFVGPFDLGNALGYPITGRTMHPELEAAIAKVLAAAQKAGKKSGIYTPSGEQANKMARLGFDMINITADAIALAVFLGSEVGKAKGGQSTEKMTGPYGK</sequence>
<evidence type="ECO:0000256" key="1">
    <source>
        <dbReference type="ARBA" id="ARBA00005568"/>
    </source>
</evidence>
<evidence type="ECO:0000256" key="3">
    <source>
        <dbReference type="ARBA" id="ARBA00023239"/>
    </source>
</evidence>
<gene>
    <name evidence="5" type="ORF">VC83_02709</name>
</gene>
<dbReference type="InterPro" id="IPR050251">
    <property type="entry name" value="HpcH-HpaI_aldolase"/>
</dbReference>
<reference evidence="5" key="1">
    <citation type="submission" date="2016-03" db="EMBL/GenBank/DDBJ databases">
        <title>Updated assembly of Pseudogymnoascus destructans, the fungus causing white-nose syndrome of bats.</title>
        <authorList>
            <person name="Palmer J.M."/>
            <person name="Drees K.P."/>
            <person name="Foster J.T."/>
            <person name="Lindner D.L."/>
        </authorList>
    </citation>
    <scope>NUCLEOTIDE SEQUENCE [LARGE SCALE GENOMIC DNA]</scope>
    <source>
        <strain evidence="5">20631-21</strain>
    </source>
</reference>
<dbReference type="PANTHER" id="PTHR30502">
    <property type="entry name" value="2-KETO-3-DEOXY-L-RHAMNONATE ALDOLASE"/>
    <property type="match status" value="1"/>
</dbReference>
<dbReference type="PANTHER" id="PTHR30502:SF0">
    <property type="entry name" value="PHOSPHOENOLPYRUVATE CARBOXYLASE FAMILY PROTEIN"/>
    <property type="match status" value="1"/>
</dbReference>
<dbReference type="AlphaFoldDB" id="A0A177AG57"/>
<organism evidence="5">
    <name type="scientific">Pseudogymnoascus destructans</name>
    <dbReference type="NCBI Taxonomy" id="655981"/>
    <lineage>
        <taxon>Eukaryota</taxon>
        <taxon>Fungi</taxon>
        <taxon>Dikarya</taxon>
        <taxon>Ascomycota</taxon>
        <taxon>Pezizomycotina</taxon>
        <taxon>Leotiomycetes</taxon>
        <taxon>Thelebolales</taxon>
        <taxon>Thelebolaceae</taxon>
        <taxon>Pseudogymnoascus</taxon>
    </lineage>
</organism>